<evidence type="ECO:0000313" key="3">
    <source>
        <dbReference type="EMBL" id="QEC57090.1"/>
    </source>
</evidence>
<accession>A0A5B8UM03</accession>
<gene>
    <name evidence="3" type="ORF">FSB75_14660</name>
</gene>
<dbReference type="RefSeq" id="WP_146789019.1">
    <property type="nucleotide sequence ID" value="NZ_BAABIO010000003.1"/>
</dbReference>
<dbReference type="NCBIfam" id="TIGR04131">
    <property type="entry name" value="Bac_Flav_CTERM"/>
    <property type="match status" value="1"/>
</dbReference>
<dbReference type="Pfam" id="PF25778">
    <property type="entry name" value="DUF7948"/>
    <property type="match status" value="1"/>
</dbReference>
<reference evidence="3 4" key="1">
    <citation type="journal article" date="2015" name="Int. J. Syst. Evol. Microbiol.">
        <title>Flavisolibacter ginsenosidimutans sp. nov., with ginsenoside-converting activity isolated from soil used for cultivating ginseng.</title>
        <authorList>
            <person name="Zhao Y."/>
            <person name="Liu Q."/>
            <person name="Kang M.S."/>
            <person name="Jin F."/>
            <person name="Yu H."/>
            <person name="Im W.T."/>
        </authorList>
    </citation>
    <scope>NUCLEOTIDE SEQUENCE [LARGE SCALE GENOMIC DNA]</scope>
    <source>
        <strain evidence="3 4">Gsoil 636</strain>
    </source>
</reference>
<organism evidence="3 4">
    <name type="scientific">Flavisolibacter ginsenosidimutans</name>
    <dbReference type="NCBI Taxonomy" id="661481"/>
    <lineage>
        <taxon>Bacteria</taxon>
        <taxon>Pseudomonadati</taxon>
        <taxon>Bacteroidota</taxon>
        <taxon>Chitinophagia</taxon>
        <taxon>Chitinophagales</taxon>
        <taxon>Chitinophagaceae</taxon>
        <taxon>Flavisolibacter</taxon>
    </lineage>
</organism>
<dbReference type="Pfam" id="PF13573">
    <property type="entry name" value="SprB"/>
    <property type="match status" value="2"/>
</dbReference>
<feature type="domain" description="DUF7948" evidence="2">
    <location>
        <begin position="44"/>
        <end position="264"/>
    </location>
</feature>
<keyword evidence="4" id="KW-1185">Reference proteome</keyword>
<dbReference type="Pfam" id="PF13585">
    <property type="entry name" value="CHU_C"/>
    <property type="match status" value="1"/>
</dbReference>
<evidence type="ECO:0000313" key="4">
    <source>
        <dbReference type="Proteomes" id="UP000321204"/>
    </source>
</evidence>
<dbReference type="KEGG" id="fgg:FSB75_14660"/>
<name>A0A5B8UM03_9BACT</name>
<proteinExistence type="predicted"/>
<feature type="chain" id="PRO_5023113538" evidence="1">
    <location>
        <begin position="18"/>
        <end position="1261"/>
    </location>
</feature>
<feature type="signal peptide" evidence="1">
    <location>
        <begin position="1"/>
        <end position="17"/>
    </location>
</feature>
<keyword evidence="1" id="KW-0732">Signal</keyword>
<dbReference type="InterPro" id="IPR026341">
    <property type="entry name" value="T9SS_type_B"/>
</dbReference>
<sequence>MKHVLLLSILASFLASAQKVPSQHVASTGFITKNGDLFGTSKTFIANAGQFDPFSTAYSTGKIFFGYEGMSAPVLFTQSGLVHVQRKYETARGEVRNERESDDEPQAQKVEKTVKMKWLGASAFAQIVPEGEVSHRFSYGLLSRPAKGFKQLAQKNLYPGIDLRYSFEEGRQPGIAFTLLIQPGADVGAVQMAYSGENVLVRKTEKGNLLVHSPLETVTLSAPKAFYADEPSKTLAVSFKLSGNTVQFYFPSGYDKTRAVLIDPFISTTASLTGANTGIAKDIDFDYEGNIYVSGGGNATMYMLAKYNAVGVLQWTFNGGPVAAAANWSFGLNYGGFVVDKNSGQTYLSQGWNTTGVRVARLSTAGIYDNYVTTANTKFSEGWRMLWDCNSGNPQILIAGGGQSSNLDFGIVSPSSVTLTTQNITGLANSSQDIADAVIDPRNHEMYTLFAHGHVAPVDLYKHAAPYAVANKLWSKTSGSSVLTERNNRPYLSLGAGNDNSINSLAVSSSYLFYWNGKILTAFSKATGDPVGTALTIAADTVLRQGGIIADECGNVFVGDQHGVIKVYKFNGSTFDDAAAPDLTLTGYTGYNTVYDLAYDDARRTLYACGRGFVASFDVSAYCAQATYELHIEKNCNNLSVTATLSPVPPSGSTVTYVLYQNGAQINSNTAGVFTNLVLGTSYTVKALINQSCSGVQTKKDFIMTGPQLSISKTDACGTNGSLTINSSDGIEPYNYSIDGVHFQTGNVFSNLTPATYTVTVNDANGCISNGLVNLPPGTNCVSASVAAVNENCGLRNGNLTVSASGGVPPYSYSLNGGPFQSANVFSNLPAGTYTVSVKDASNGTFDLTATVQSLNSNNLGFTYVIANASCSNNDGSLLATGTGGVQPFQFALNGGNYQGNGQFSNLSNGNYTVTVKDGNGCLFSQAVTVPLTNNLVIDAGNDLTICEGDSAVLAATSNGKNFSWVPSNPLSNAGLLQPKASPLANTHFIVTATSGPCTAVDSMTVFVKQAPRPFAADTSICFGKSVLLHATGGISYMWTPPTYLSDPSSADPLVVKPAATVVYKLYAIGANNCKTVNPQKVTVTVTHPLNIFAGNDTVAVYNEPLQLGAVDFNNNAGLTWSWSPSAGLSNPFVQNPVFLFDRNETYKVSAVAPDGCEADDSISITVYRFADILVPSAFSPNSDGKNDVLKAIPIGIKKFNRFAVYNRWGQLVFYTSNASAGWDGRINGTIQPSAVFVWIASGTDYQGRLLERKGTVLLLR</sequence>
<dbReference type="InterPro" id="IPR025667">
    <property type="entry name" value="SprB_repeat"/>
</dbReference>
<evidence type="ECO:0000256" key="1">
    <source>
        <dbReference type="SAM" id="SignalP"/>
    </source>
</evidence>
<dbReference type="AlphaFoldDB" id="A0A5B8UM03"/>
<dbReference type="OrthoDB" id="7794186at2"/>
<dbReference type="InterPro" id="IPR057708">
    <property type="entry name" value="DUF7948"/>
</dbReference>
<protein>
    <submittedName>
        <fullName evidence="3">T9SS type B sorting domain-containing protein</fullName>
    </submittedName>
</protein>
<dbReference type="EMBL" id="CP042433">
    <property type="protein sequence ID" value="QEC57090.1"/>
    <property type="molecule type" value="Genomic_DNA"/>
</dbReference>
<dbReference type="Proteomes" id="UP000321204">
    <property type="component" value="Chromosome"/>
</dbReference>
<evidence type="ECO:0000259" key="2">
    <source>
        <dbReference type="Pfam" id="PF25778"/>
    </source>
</evidence>